<feature type="compositionally biased region" description="Basic residues" evidence="2">
    <location>
        <begin position="393"/>
        <end position="408"/>
    </location>
</feature>
<feature type="compositionally biased region" description="Basic residues" evidence="2">
    <location>
        <begin position="358"/>
        <end position="368"/>
    </location>
</feature>
<dbReference type="SMART" id="SM00220">
    <property type="entry name" value="S_TKc"/>
    <property type="match status" value="1"/>
</dbReference>
<dbReference type="EMBL" id="CAIX01000010">
    <property type="protein sequence ID" value="CCI40647.1"/>
    <property type="molecule type" value="Genomic_DNA"/>
</dbReference>
<dbReference type="GO" id="GO:0004672">
    <property type="term" value="F:protein kinase activity"/>
    <property type="evidence" value="ECO:0007669"/>
    <property type="project" value="InterPro"/>
</dbReference>
<comment type="caution">
    <text evidence="4">The sequence shown here is derived from an EMBL/GenBank/DDBJ whole genome shotgun (WGS) entry which is preliminary data.</text>
</comment>
<dbReference type="GO" id="GO:0005524">
    <property type="term" value="F:ATP binding"/>
    <property type="evidence" value="ECO:0007669"/>
    <property type="project" value="InterPro"/>
</dbReference>
<gene>
    <name evidence="4" type="ORF">BN9_014310</name>
</gene>
<dbReference type="Gene3D" id="1.10.510.10">
    <property type="entry name" value="Transferase(Phosphotransferase) domain 1"/>
    <property type="match status" value="1"/>
</dbReference>
<evidence type="ECO:0000313" key="5">
    <source>
        <dbReference type="Proteomes" id="UP000053237"/>
    </source>
</evidence>
<proteinExistence type="predicted"/>
<dbReference type="InterPro" id="IPR011009">
    <property type="entry name" value="Kinase-like_dom_sf"/>
</dbReference>
<dbReference type="InterPro" id="IPR000719">
    <property type="entry name" value="Prot_kinase_dom"/>
</dbReference>
<feature type="region of interest" description="Disordered" evidence="2">
    <location>
        <begin position="348"/>
        <end position="408"/>
    </location>
</feature>
<accession>A0A024G1B7</accession>
<evidence type="ECO:0000256" key="1">
    <source>
        <dbReference type="ARBA" id="ARBA00023860"/>
    </source>
</evidence>
<dbReference type="AlphaFoldDB" id="A0A024G1B7"/>
<name>A0A024G1B7_9STRA</name>
<feature type="domain" description="Protein kinase" evidence="3">
    <location>
        <begin position="45"/>
        <end position="332"/>
    </location>
</feature>
<dbReference type="InterPro" id="IPR050235">
    <property type="entry name" value="CK1_Ser-Thr_kinase"/>
</dbReference>
<dbReference type="PANTHER" id="PTHR11909">
    <property type="entry name" value="CASEIN KINASE-RELATED"/>
    <property type="match status" value="1"/>
</dbReference>
<evidence type="ECO:0000256" key="2">
    <source>
        <dbReference type="SAM" id="MobiDB-lite"/>
    </source>
</evidence>
<dbReference type="Proteomes" id="UP000053237">
    <property type="component" value="Unassembled WGS sequence"/>
</dbReference>
<dbReference type="SUPFAM" id="SSF56112">
    <property type="entry name" value="Protein kinase-like (PK-like)"/>
    <property type="match status" value="1"/>
</dbReference>
<protein>
    <recommendedName>
        <fullName evidence="1">Casein kinase I</fullName>
    </recommendedName>
</protein>
<dbReference type="STRING" id="65357.A0A024G1B7"/>
<organism evidence="4 5">
    <name type="scientific">Albugo candida</name>
    <dbReference type="NCBI Taxonomy" id="65357"/>
    <lineage>
        <taxon>Eukaryota</taxon>
        <taxon>Sar</taxon>
        <taxon>Stramenopiles</taxon>
        <taxon>Oomycota</taxon>
        <taxon>Peronosporomycetes</taxon>
        <taxon>Albuginales</taxon>
        <taxon>Albuginaceae</taxon>
        <taxon>Albugo</taxon>
    </lineage>
</organism>
<evidence type="ECO:0000313" key="4">
    <source>
        <dbReference type="EMBL" id="CCI40647.1"/>
    </source>
</evidence>
<dbReference type="InParanoid" id="A0A024G1B7"/>
<dbReference type="PROSITE" id="PS50011">
    <property type="entry name" value="PROTEIN_KINASE_DOM"/>
    <property type="match status" value="1"/>
</dbReference>
<feature type="compositionally biased region" description="Basic and acidic residues" evidence="2">
    <location>
        <begin position="382"/>
        <end position="392"/>
    </location>
</feature>
<reference evidence="4 5" key="1">
    <citation type="submission" date="2012-05" db="EMBL/GenBank/DDBJ databases">
        <title>Recombination and specialization in a pathogen metapopulation.</title>
        <authorList>
            <person name="Gardiner A."/>
            <person name="Kemen E."/>
            <person name="Schultz-Larsen T."/>
            <person name="MacLean D."/>
            <person name="Van Oosterhout C."/>
            <person name="Jones J.D.G."/>
        </authorList>
    </citation>
    <scope>NUCLEOTIDE SEQUENCE [LARGE SCALE GENOMIC DNA]</scope>
    <source>
        <strain evidence="4 5">Ac Nc2</strain>
    </source>
</reference>
<dbReference type="Pfam" id="PF00069">
    <property type="entry name" value="Pkinase"/>
    <property type="match status" value="1"/>
</dbReference>
<sequence length="408" mass="46261">MQRVCDLKHANCFKDVTSHDLFLSNRKLVDLMQHSLHEGIQLKSWILGKKVGSGACSEVYEVREKGQSAYDFVMKISPVDPPISLRKKRKKTDRERNADALYAEQLLYRTYLNDHPGIPKLPDRACGEDKGYRFLVMERLGRTLDDALSDQGTISHATAARIAHELLDVLQYLHTKNILFVDVKPANFMLNRVNESRVYCVDFGISDRYVTAAGKHKEYRIGAIVGTPTFLSLNCHEGATPSRRDDIEGLLYVIIYLMRGNLPWQKATSDQEGARMKRSIPLQKLCESLPQEWTGLLQQSRACAFEDKPDYDSYRKTFRKLAGEFKPGDPIVWNTSKNRDPVMIKSVARATSDASSPPRKRAAGKRVPVKQTKAKQSNAKKSLKEAKKDTIKTSKKTSGRKRMTAKKN</sequence>
<dbReference type="OrthoDB" id="5800476at2759"/>
<evidence type="ECO:0000259" key="3">
    <source>
        <dbReference type="PROSITE" id="PS50011"/>
    </source>
</evidence>
<keyword evidence="5" id="KW-1185">Reference proteome</keyword>